<keyword evidence="2" id="KW-1185">Reference proteome</keyword>
<evidence type="ECO:0000313" key="2">
    <source>
        <dbReference type="Proteomes" id="UP000008703"/>
    </source>
</evidence>
<organism evidence="1 2">
    <name type="scientific">Streptomyces violaceusniger (strain Tu 4113)</name>
    <dbReference type="NCBI Taxonomy" id="653045"/>
    <lineage>
        <taxon>Bacteria</taxon>
        <taxon>Bacillati</taxon>
        <taxon>Actinomycetota</taxon>
        <taxon>Actinomycetes</taxon>
        <taxon>Kitasatosporales</taxon>
        <taxon>Streptomycetaceae</taxon>
        <taxon>Streptomyces</taxon>
        <taxon>Streptomyces violaceusniger group</taxon>
    </lineage>
</organism>
<reference evidence="1" key="1">
    <citation type="submission" date="2011-08" db="EMBL/GenBank/DDBJ databases">
        <title>Complete sequence of chromosome of Streptomyces violaceusniger Tu 4113.</title>
        <authorList>
            <consortium name="US DOE Joint Genome Institute"/>
            <person name="Lucas S."/>
            <person name="Han J."/>
            <person name="Lapidus A."/>
            <person name="Cheng J.-F."/>
            <person name="Goodwin L."/>
            <person name="Pitluck S."/>
            <person name="Peters L."/>
            <person name="Ivanova N."/>
            <person name="Daligault H."/>
            <person name="Detter J.C."/>
            <person name="Han C."/>
            <person name="Tapia R."/>
            <person name="Land M."/>
            <person name="Hauser L."/>
            <person name="Kyrpides N."/>
            <person name="Ivanova N."/>
            <person name="Pagani I."/>
            <person name="Hagen A."/>
            <person name="Katz L."/>
            <person name="Fiedler H.-P."/>
            <person name="Keasling J."/>
            <person name="Fortman J."/>
            <person name="Woyke T."/>
        </authorList>
    </citation>
    <scope>NUCLEOTIDE SEQUENCE [LARGE SCALE GENOMIC DNA]</scope>
    <source>
        <strain evidence="1">Tu 4113</strain>
    </source>
</reference>
<dbReference type="EMBL" id="CP002994">
    <property type="protein sequence ID" value="AEM84371.1"/>
    <property type="molecule type" value="Genomic_DNA"/>
</dbReference>
<dbReference type="Pfam" id="PF19691">
    <property type="entry name" value="DUF6192"/>
    <property type="match status" value="1"/>
</dbReference>
<dbReference type="InterPro" id="IPR045683">
    <property type="entry name" value="DUF6192"/>
</dbReference>
<proteinExistence type="predicted"/>
<accession>G2P3N6</accession>
<protein>
    <submittedName>
        <fullName evidence="1">Uncharacterized protein</fullName>
    </submittedName>
</protein>
<dbReference type="KEGG" id="svl:Strvi_4810"/>
<gene>
    <name evidence="1" type="ORF">Strvi_4810</name>
</gene>
<dbReference type="Proteomes" id="UP000008703">
    <property type="component" value="Chromosome"/>
</dbReference>
<sequence length="57" mass="6759">MRNDDTRFTVNRAQFDNSEETREKIRDRVPAVRKIEHTIEYLGSQQTLSAVARPVRR</sequence>
<dbReference type="AlphaFoldDB" id="G2P3N6"/>
<evidence type="ECO:0000313" key="1">
    <source>
        <dbReference type="EMBL" id="AEM84371.1"/>
    </source>
</evidence>
<dbReference type="HOGENOM" id="CLU_2994919_0_0_11"/>
<name>G2P3N6_STRV4</name>